<dbReference type="GO" id="GO:0043130">
    <property type="term" value="F:ubiquitin binding"/>
    <property type="evidence" value="ECO:0007669"/>
    <property type="project" value="InterPro"/>
</dbReference>
<feature type="domain" description="VHS" evidence="1">
    <location>
        <begin position="42"/>
        <end position="115"/>
    </location>
</feature>
<sequence>MQTNSIQPSSSSSSNSTATFELTELDICLARCTNPLTTITDELIDQLCSVTNSQTNGPYTTLRFLAYKAQSPQESEALHSLLVLELIAKRGGYRIADELGKFRFLNEIIKIVSPKVSILLLMIIKCYSIKFFPPVFGKSNITKSWSTYH</sequence>
<dbReference type="GO" id="GO:0005802">
    <property type="term" value="C:trans-Golgi network"/>
    <property type="evidence" value="ECO:0007669"/>
    <property type="project" value="InterPro"/>
</dbReference>
<dbReference type="GO" id="GO:0006886">
    <property type="term" value="P:intracellular protein transport"/>
    <property type="evidence" value="ECO:0007669"/>
    <property type="project" value="InterPro"/>
</dbReference>
<dbReference type="Proteomes" id="UP000194236">
    <property type="component" value="Unassembled WGS sequence"/>
</dbReference>
<gene>
    <name evidence="2" type="ORF">BLA29_003304</name>
</gene>
<dbReference type="InterPro" id="IPR008942">
    <property type="entry name" value="ENTH_VHS"/>
</dbReference>
<dbReference type="GO" id="GO:0006893">
    <property type="term" value="P:Golgi to plasma membrane transport"/>
    <property type="evidence" value="ECO:0007669"/>
    <property type="project" value="TreeGrafter"/>
</dbReference>
<keyword evidence="3" id="KW-1185">Reference proteome</keyword>
<proteinExistence type="predicted"/>
<dbReference type="Gene3D" id="1.25.40.90">
    <property type="match status" value="1"/>
</dbReference>
<dbReference type="SUPFAM" id="SSF48464">
    <property type="entry name" value="ENTH/VHS domain"/>
    <property type="match status" value="1"/>
</dbReference>
<dbReference type="PROSITE" id="PS50179">
    <property type="entry name" value="VHS"/>
    <property type="match status" value="1"/>
</dbReference>
<name>A0A1Y3BUP2_EURMA</name>
<evidence type="ECO:0000259" key="1">
    <source>
        <dbReference type="PROSITE" id="PS50179"/>
    </source>
</evidence>
<dbReference type="GO" id="GO:0031267">
    <property type="term" value="F:small GTPase binding"/>
    <property type="evidence" value="ECO:0007669"/>
    <property type="project" value="InterPro"/>
</dbReference>
<dbReference type="GO" id="GO:0034394">
    <property type="term" value="P:protein localization to cell surface"/>
    <property type="evidence" value="ECO:0007669"/>
    <property type="project" value="TreeGrafter"/>
</dbReference>
<dbReference type="OrthoDB" id="447025at2759"/>
<accession>A0A1Y3BUP2</accession>
<dbReference type="AlphaFoldDB" id="A0A1Y3BUP2"/>
<organism evidence="2 3">
    <name type="scientific">Euroglyphus maynei</name>
    <name type="common">Mayne's house dust mite</name>
    <dbReference type="NCBI Taxonomy" id="6958"/>
    <lineage>
        <taxon>Eukaryota</taxon>
        <taxon>Metazoa</taxon>
        <taxon>Ecdysozoa</taxon>
        <taxon>Arthropoda</taxon>
        <taxon>Chelicerata</taxon>
        <taxon>Arachnida</taxon>
        <taxon>Acari</taxon>
        <taxon>Acariformes</taxon>
        <taxon>Sarcoptiformes</taxon>
        <taxon>Astigmata</taxon>
        <taxon>Psoroptidia</taxon>
        <taxon>Analgoidea</taxon>
        <taxon>Pyroglyphidae</taxon>
        <taxon>Pyroglyphinae</taxon>
        <taxon>Euroglyphus</taxon>
    </lineage>
</organism>
<dbReference type="PANTHER" id="PTHR45905:SF1">
    <property type="entry name" value="GOLGI-LOCALIZED, GAMMA-ADAPTIN EAR CONTAINING, ARF BINDING PROTEIN"/>
    <property type="match status" value="1"/>
</dbReference>
<dbReference type="EMBL" id="MUJZ01003391">
    <property type="protein sequence ID" value="OTF83503.1"/>
    <property type="molecule type" value="Genomic_DNA"/>
</dbReference>
<dbReference type="InterPro" id="IPR002014">
    <property type="entry name" value="VHS_dom"/>
</dbReference>
<evidence type="ECO:0000313" key="3">
    <source>
        <dbReference type="Proteomes" id="UP000194236"/>
    </source>
</evidence>
<dbReference type="PANTHER" id="PTHR45905">
    <property type="entry name" value="GOLGI-LOCALIZED, GAMMA-ADAPTIN EAR CONTAINING, ARF BINDING PROTEIN"/>
    <property type="match status" value="1"/>
</dbReference>
<dbReference type="GO" id="GO:0035091">
    <property type="term" value="F:phosphatidylinositol binding"/>
    <property type="evidence" value="ECO:0007669"/>
    <property type="project" value="InterPro"/>
</dbReference>
<protein>
    <recommendedName>
        <fullName evidence="1">VHS domain-containing protein</fullName>
    </recommendedName>
</protein>
<reference evidence="2 3" key="1">
    <citation type="submission" date="2017-03" db="EMBL/GenBank/DDBJ databases">
        <title>Genome Survey of Euroglyphus maynei.</title>
        <authorList>
            <person name="Arlian L.G."/>
            <person name="Morgan M.S."/>
            <person name="Rider S.D."/>
        </authorList>
    </citation>
    <scope>NUCLEOTIDE SEQUENCE [LARGE SCALE GENOMIC DNA]</scope>
    <source>
        <strain evidence="2">Arlian Lab</strain>
        <tissue evidence="2">Whole body</tissue>
    </source>
</reference>
<dbReference type="InterPro" id="IPR027422">
    <property type="entry name" value="GGA1-3"/>
</dbReference>
<evidence type="ECO:0000313" key="2">
    <source>
        <dbReference type="EMBL" id="OTF83503.1"/>
    </source>
</evidence>
<comment type="caution">
    <text evidence="2">The sequence shown here is derived from an EMBL/GenBank/DDBJ whole genome shotgun (WGS) entry which is preliminary data.</text>
</comment>
<dbReference type="Pfam" id="PF00790">
    <property type="entry name" value="VHS"/>
    <property type="match status" value="1"/>
</dbReference>